<organism evidence="1 2">
    <name type="scientific">Citrobacter murliniae</name>
    <dbReference type="NCBI Taxonomy" id="67829"/>
    <lineage>
        <taxon>Bacteria</taxon>
        <taxon>Pseudomonadati</taxon>
        <taxon>Pseudomonadota</taxon>
        <taxon>Gammaproteobacteria</taxon>
        <taxon>Enterobacterales</taxon>
        <taxon>Enterobacteriaceae</taxon>
        <taxon>Citrobacter</taxon>
        <taxon>Citrobacter freundii complex</taxon>
    </lineage>
</organism>
<comment type="caution">
    <text evidence="1">The sequence shown here is derived from an EMBL/GenBank/DDBJ whole genome shotgun (WGS) entry which is preliminary data.</text>
</comment>
<evidence type="ECO:0000313" key="1">
    <source>
        <dbReference type="EMBL" id="THE35731.1"/>
    </source>
</evidence>
<reference evidence="1 2" key="1">
    <citation type="submission" date="2018-05" db="EMBL/GenBank/DDBJ databases">
        <title>Isolation and genomic analyses of lactose-positive bacteria from faecal samples of preterm neonates.</title>
        <authorList>
            <person name="Chen Y."/>
            <person name="Brook T.C."/>
            <person name="O'Neill I."/>
            <person name="Soe C.Z."/>
            <person name="Hall L.J."/>
            <person name="Hoyles L."/>
        </authorList>
    </citation>
    <scope>NUCLEOTIDE SEQUENCE [LARGE SCALE GENOMIC DNA]</scope>
    <source>
        <strain evidence="1 2">P080C CL</strain>
    </source>
</reference>
<protein>
    <submittedName>
        <fullName evidence="1">Uncharacterized protein</fullName>
    </submittedName>
</protein>
<gene>
    <name evidence="1" type="ORF">DJ535_18470</name>
</gene>
<proteinExistence type="predicted"/>
<dbReference type="EMBL" id="QFVP01000012">
    <property type="protein sequence ID" value="THE35731.1"/>
    <property type="molecule type" value="Genomic_DNA"/>
</dbReference>
<sequence length="486" mass="55121">MISHTRLCDRAQLTPFSAEAVQLQAQFFTDQNRKGKLKDTSLVGLRSQLSSCLNLLGLPAEALMSDVPVFSRLQRVPVQGYSTTELRRLLPLLRGMFKQLSGQFIADPAKHINAYRTTPSMHFNWQGVIYPVCGGISKLMCCALYLLAYYTWSNTSVLLSLKRPHNSARSVSESWYRMPAFKRRAFRTVTVYFTGHDHLDIPKYSLQFFDQLTAVSRLLSDEPETFLLKTAVNGKIVPFPITALSTFNRRFISGVLGIKDDSGAPLHLTAARFRATGSMLSLTRYDPLQTSVLLDNTPAVVNTHYASGNKHDNNRMLRDVTAVLEYQSRHRSGIEAAEDELRKQLDIPVLTYKAYLESVSRPLRSAHGCYCSAPEGTESRKFTLQSLTHQLVGNGELLACASLLNCFACRHQVLVESETDIWCLLSFRDTLRNSREHHLNLNHYQKNFLTLLSSLDERIKLLNTDMVRRAERRLKNHGPHPLWTTE</sequence>
<name>A0ABY2PR84_9ENTR</name>
<dbReference type="RefSeq" id="WP_097486248.1">
    <property type="nucleotide sequence ID" value="NZ_QFVP01000012.1"/>
</dbReference>
<evidence type="ECO:0000313" key="2">
    <source>
        <dbReference type="Proteomes" id="UP000306790"/>
    </source>
</evidence>
<keyword evidence="2" id="KW-1185">Reference proteome</keyword>
<dbReference type="Proteomes" id="UP000306790">
    <property type="component" value="Unassembled WGS sequence"/>
</dbReference>
<accession>A0ABY2PR84</accession>